<keyword evidence="1" id="KW-1185">Reference proteome</keyword>
<sequence length="168" mass="19412">MSRALIRQQEKFFIALGQHNIPGLRWLLEGFNYYDRQRVKEVGPDRTAAEWIVRCGGSVKFDKIADTFDDYNALIKRTAELDPRIPQDDVKVTHIHAVDASVTGYGCRHFDNLRAIKDVRFVRCKNLHDFGLEYMGKAVGTRVSYLEIDGCPRITEFGLIHLKMCRCY</sequence>
<dbReference type="AlphaFoldDB" id="A0A1I7WQA8"/>
<organism evidence="1 2">
    <name type="scientific">Heterorhabditis bacteriophora</name>
    <name type="common">Entomopathogenic nematode worm</name>
    <dbReference type="NCBI Taxonomy" id="37862"/>
    <lineage>
        <taxon>Eukaryota</taxon>
        <taxon>Metazoa</taxon>
        <taxon>Ecdysozoa</taxon>
        <taxon>Nematoda</taxon>
        <taxon>Chromadorea</taxon>
        <taxon>Rhabditida</taxon>
        <taxon>Rhabditina</taxon>
        <taxon>Rhabditomorpha</taxon>
        <taxon>Strongyloidea</taxon>
        <taxon>Heterorhabditidae</taxon>
        <taxon>Heterorhabditis</taxon>
    </lineage>
</organism>
<evidence type="ECO:0000313" key="1">
    <source>
        <dbReference type="Proteomes" id="UP000095283"/>
    </source>
</evidence>
<dbReference type="Proteomes" id="UP000095283">
    <property type="component" value="Unplaced"/>
</dbReference>
<name>A0A1I7WQA8_HETBA</name>
<reference evidence="2" key="1">
    <citation type="submission" date="2016-11" db="UniProtKB">
        <authorList>
            <consortium name="WormBaseParasite"/>
        </authorList>
    </citation>
    <scope>IDENTIFICATION</scope>
</reference>
<accession>A0A1I7WQA8</accession>
<proteinExistence type="predicted"/>
<protein>
    <submittedName>
        <fullName evidence="2">ATP synthase subunit s, mitochondrial</fullName>
    </submittedName>
</protein>
<dbReference type="Gene3D" id="3.80.10.10">
    <property type="entry name" value="Ribonuclease Inhibitor"/>
    <property type="match status" value="1"/>
</dbReference>
<evidence type="ECO:0000313" key="2">
    <source>
        <dbReference type="WBParaSite" id="Hba_07358"/>
    </source>
</evidence>
<dbReference type="InterPro" id="IPR032675">
    <property type="entry name" value="LRR_dom_sf"/>
</dbReference>
<dbReference type="WBParaSite" id="Hba_07358">
    <property type="protein sequence ID" value="Hba_07358"/>
    <property type="gene ID" value="Hba_07358"/>
</dbReference>